<dbReference type="AlphaFoldDB" id="Q2SXB2"/>
<dbReference type="Pfam" id="PF06804">
    <property type="entry name" value="Lipoprotein_18"/>
    <property type="match status" value="1"/>
</dbReference>
<organism evidence="2 3">
    <name type="scientific">Burkholderia thailandensis (strain ATCC 700388 / DSM 13276 / CCUG 48851 / CIP 106301 / E264)</name>
    <dbReference type="NCBI Taxonomy" id="271848"/>
    <lineage>
        <taxon>Bacteria</taxon>
        <taxon>Pseudomonadati</taxon>
        <taxon>Pseudomonadota</taxon>
        <taxon>Betaproteobacteria</taxon>
        <taxon>Burkholderiales</taxon>
        <taxon>Burkholderiaceae</taxon>
        <taxon>Burkholderia</taxon>
        <taxon>pseudomallei group</taxon>
    </lineage>
</organism>
<dbReference type="EMBL" id="CP000086">
    <property type="protein sequence ID" value="ABC38643.1"/>
    <property type="molecule type" value="Genomic_DNA"/>
</dbReference>
<gene>
    <name evidence="2" type="ordered locus">BTH_I1907</name>
</gene>
<name>Q2SXB2_BURTA</name>
<evidence type="ECO:0000256" key="1">
    <source>
        <dbReference type="SAM" id="MobiDB-lite"/>
    </source>
</evidence>
<feature type="compositionally biased region" description="Polar residues" evidence="1">
    <location>
        <begin position="122"/>
        <end position="132"/>
    </location>
</feature>
<feature type="region of interest" description="Disordered" evidence="1">
    <location>
        <begin position="1"/>
        <end position="36"/>
    </location>
</feature>
<proteinExistence type="predicted"/>
<protein>
    <submittedName>
        <fullName evidence="2">Lipoprotein, putative</fullName>
    </submittedName>
</protein>
<dbReference type="Proteomes" id="UP000001930">
    <property type="component" value="Chromosome I"/>
</dbReference>
<dbReference type="InterPro" id="IPR010653">
    <property type="entry name" value="NlpB/DapX"/>
</dbReference>
<dbReference type="InterPro" id="IPR042268">
    <property type="entry name" value="BamC_C"/>
</dbReference>
<dbReference type="HOGENOM" id="CLU_056157_0_0_4"/>
<accession>Q2SXB2</accession>
<evidence type="ECO:0000313" key="3">
    <source>
        <dbReference type="Proteomes" id="UP000001930"/>
    </source>
</evidence>
<dbReference type="KEGG" id="bte:BTH_I1907"/>
<dbReference type="Gene3D" id="3.30.310.170">
    <property type="entry name" value="Outer membrane protein assembly factor BamC"/>
    <property type="match status" value="1"/>
</dbReference>
<sequence length="418" mass="45314">MRPYAAVRAAAPHPDRSDTDPAAPGVARDTRSSKTKDFMKHSAFSSRAIQISVLALALGALAGCDTLNDYLAPDRVNYKSTGSAPPLQVPQDLTAMPLSPSYVAPPTNSGLGSAPTRAVTAAGNTTEGQPSAQDPFGMHVERDGDRRWLVVDGRSPEQLWPQLKEFWQDNGFVLKTDAPSTGIMATDWAENRANIPDDWFRRTIGRVIDFAYSSGTRDRFRTLVTRTSDGNTDISITHSAMEEKLTGAQGGTSSRWEERPRNPVLEAVFLAKLMEKFGLTDAQAKQLLADARPATAPVTVVGAGGASTLDLAESFDRAWLRVGLALDRTNFAVDNRDRSKGVYYVRYANSMEELKRDGLFGKLFYGGPTAAKPGKEFLVNVRAQGDAKTQVAVVDANGQIDTSSDARRIISLLHAQLN</sequence>
<keyword evidence="3" id="KW-1185">Reference proteome</keyword>
<keyword evidence="2" id="KW-0449">Lipoprotein</keyword>
<reference evidence="2 3" key="1">
    <citation type="journal article" date="2005" name="BMC Genomics">
        <title>Bacterial genome adaptation to niches: divergence of the potential virulence genes in three Burkholderia species of different survival strategies.</title>
        <authorList>
            <person name="Kim H.S."/>
            <person name="Schell M.A."/>
            <person name="Yu Y."/>
            <person name="Ulrich R.L."/>
            <person name="Sarria S.H."/>
            <person name="Nierman W.C."/>
            <person name="DeShazer D."/>
        </authorList>
    </citation>
    <scope>NUCLEOTIDE SEQUENCE [LARGE SCALE GENOMIC DNA]</scope>
    <source>
        <strain evidence="3">ATCC 700388 / DSM 13276 / CCUG 48851 / CIP 106301 / E264</strain>
    </source>
</reference>
<feature type="region of interest" description="Disordered" evidence="1">
    <location>
        <begin position="107"/>
        <end position="137"/>
    </location>
</feature>
<evidence type="ECO:0000313" key="2">
    <source>
        <dbReference type="EMBL" id="ABC38643.1"/>
    </source>
</evidence>